<evidence type="ECO:0000313" key="2">
    <source>
        <dbReference type="EMBL" id="MPC67859.1"/>
    </source>
</evidence>
<gene>
    <name evidence="2" type="ORF">E2C01_062045</name>
</gene>
<organism evidence="2 3">
    <name type="scientific">Portunus trituberculatus</name>
    <name type="common">Swimming crab</name>
    <name type="synonym">Neptunus trituberculatus</name>
    <dbReference type="NCBI Taxonomy" id="210409"/>
    <lineage>
        <taxon>Eukaryota</taxon>
        <taxon>Metazoa</taxon>
        <taxon>Ecdysozoa</taxon>
        <taxon>Arthropoda</taxon>
        <taxon>Crustacea</taxon>
        <taxon>Multicrustacea</taxon>
        <taxon>Malacostraca</taxon>
        <taxon>Eumalacostraca</taxon>
        <taxon>Eucarida</taxon>
        <taxon>Decapoda</taxon>
        <taxon>Pleocyemata</taxon>
        <taxon>Brachyura</taxon>
        <taxon>Eubrachyura</taxon>
        <taxon>Portunoidea</taxon>
        <taxon>Portunidae</taxon>
        <taxon>Portuninae</taxon>
        <taxon>Portunus</taxon>
    </lineage>
</organism>
<dbReference type="AlphaFoldDB" id="A0A5B7HDH3"/>
<evidence type="ECO:0000313" key="3">
    <source>
        <dbReference type="Proteomes" id="UP000324222"/>
    </source>
</evidence>
<dbReference type="EMBL" id="VSRR010026869">
    <property type="protein sequence ID" value="MPC67859.1"/>
    <property type="molecule type" value="Genomic_DNA"/>
</dbReference>
<reference evidence="2 3" key="1">
    <citation type="submission" date="2019-05" db="EMBL/GenBank/DDBJ databases">
        <title>Another draft genome of Portunus trituberculatus and its Hox gene families provides insights of decapod evolution.</title>
        <authorList>
            <person name="Jeong J.-H."/>
            <person name="Song I."/>
            <person name="Kim S."/>
            <person name="Choi T."/>
            <person name="Kim D."/>
            <person name="Ryu S."/>
            <person name="Kim W."/>
        </authorList>
    </citation>
    <scope>NUCLEOTIDE SEQUENCE [LARGE SCALE GENOMIC DNA]</scope>
    <source>
        <tissue evidence="2">Muscle</tissue>
    </source>
</reference>
<evidence type="ECO:0000256" key="1">
    <source>
        <dbReference type="SAM" id="MobiDB-lite"/>
    </source>
</evidence>
<accession>A0A5B7HDH3</accession>
<proteinExistence type="predicted"/>
<sequence>MSTSDITLTCLPFTGHPRRQSASRPRPDPDHATNQVRVKW</sequence>
<protein>
    <submittedName>
        <fullName evidence="2">Uncharacterized protein</fullName>
    </submittedName>
</protein>
<feature type="region of interest" description="Disordered" evidence="1">
    <location>
        <begin position="1"/>
        <end position="40"/>
    </location>
</feature>
<dbReference type="Proteomes" id="UP000324222">
    <property type="component" value="Unassembled WGS sequence"/>
</dbReference>
<comment type="caution">
    <text evidence="2">The sequence shown here is derived from an EMBL/GenBank/DDBJ whole genome shotgun (WGS) entry which is preliminary data.</text>
</comment>
<keyword evidence="3" id="KW-1185">Reference proteome</keyword>
<name>A0A5B7HDH3_PORTR</name>